<feature type="region of interest" description="Disordered" evidence="1">
    <location>
        <begin position="196"/>
        <end position="217"/>
    </location>
</feature>
<evidence type="ECO:0000256" key="1">
    <source>
        <dbReference type="SAM" id="MobiDB-lite"/>
    </source>
</evidence>
<feature type="region of interest" description="Disordered" evidence="1">
    <location>
        <begin position="1179"/>
        <end position="1199"/>
    </location>
</feature>
<feature type="compositionally biased region" description="Polar residues" evidence="1">
    <location>
        <begin position="1180"/>
        <end position="1199"/>
    </location>
</feature>
<keyword evidence="3" id="KW-1185">Reference proteome</keyword>
<protein>
    <submittedName>
        <fullName evidence="2">Uncharacterized protein</fullName>
    </submittedName>
</protein>
<dbReference type="Proteomes" id="UP001164746">
    <property type="component" value="Chromosome 10"/>
</dbReference>
<sequence>MNHVGERSDAAEFVRRDTVLQILVLCTPRRTGICGHLRVAMEEKVSLTLTPDEDLSACLFAFFKAKCDSKQFQDISAKEDIKQQLPAIDFPDKSDNKCNVCAKERVCSCSFPLSACEQNSTEDTSNNDNCLVDETDTTAIDIGSVESETDQGEDENIDSQCSSFDTNEAKLQRNIKRHDEVEICHGPSEFDFAEAKHEQSNNHDQVDGKSQRNNKVNIPGERSVSLHLDVHANIDRYDTVLLNEKVDNNSQNNNEMTIPISWNDIPDADFEVNNVSSVSLHEASKIPAIRESCGNELGHRNNVAFGQNSPLDSSAQDCSVEENVMYKNCHNGKEDYCRPAVAINTTCNYAYDTCEFTASVNSCIERNQNSYNGTDDNAFVSTDCTIENTDVCFNNVNNNGDQYKAERYSNSMTKQDEHDFKCQGVQEPFSEKESIEPYEHIISNDTTCGSDINDMNRDLYVSESLCAQGLDNTCSSKCNVFDTRNSALDTDLIESIRKKCSSVEQDKNVVCNDLSHHGPDAAQPVPVSEYIPEQDHIDPQIESITEIETETKLQQCLDEELQCGSEFDPYDFVDEVDYLTSDVFYVKVHKPSLKKLQVKILGKENDNQDCITVIDGKTSNTKTSNENAVKKMVMGVNRCVVEAPQEASGHFFPDCGSKDVKEQKETPSTSVFHNRTRQRTIACTGPSSQQQQNNSYTFAISCKTNMDFMLMDTPTLIIQMSFPKTSIARKNNVYAICRPKKQSNPISGQAHIWADSRFALAVDKVWVSCKAAFQKHPITVPWASCSGTIELKLSFQQPLNDRGIEHYLKRQLQNVNEGHMSLHEAKKSEEADTVIVFPSQETCDQSSLPIQIKPSIRGQRESPISLQKEQPLRDILKTDVELYTPEKDSEGSFLLHNFHHEKGITETDAFPDIRLNPGVQLLANDVDTMIKLEVSSAKHKQKGSIQIREDNHMCVHLRQEVDDDKENDSEDCTTIMEGNLCNTTASKKTAVNKVFIDVNRCDVEAPQEASRQWFPDSGSKDIKEPSETLLTSDITETDAIPDKPLNPGAQLLANDVDTIIKVGQQRPSCLNPTLPDRLCPKSRPEHLANTAEELHQVHETQLKSEVSSVKHSPGRKIKIGEDNSMFVNLRQDVVGGYSSLESETGGVIHTDCEIEVDTAPDVRDNANILQILRPEDLQCNRGNHSSDPYPNSCYNDQASESDSTTYERVLLDSTIQDGEQNTITLDRSSSDSDDIEECMRERKKTGLQILKGNRILLAGCSIKLSIKGRYDIIAVQVGNRNIVQVNT</sequence>
<accession>A0ABY7F9E0</accession>
<name>A0ABY7F9E0_MYAAR</name>
<reference evidence="2" key="1">
    <citation type="submission" date="2022-11" db="EMBL/GenBank/DDBJ databases">
        <title>Centuries of genome instability and evolution in soft-shell clam transmissible cancer (bioRxiv).</title>
        <authorList>
            <person name="Hart S.F.M."/>
            <person name="Yonemitsu M.A."/>
            <person name="Giersch R.M."/>
            <person name="Beal B.F."/>
            <person name="Arriagada G."/>
            <person name="Davis B.W."/>
            <person name="Ostrander E.A."/>
            <person name="Goff S.P."/>
            <person name="Metzger M.J."/>
        </authorList>
    </citation>
    <scope>NUCLEOTIDE SEQUENCE</scope>
    <source>
        <strain evidence="2">MELC-2E11</strain>
        <tissue evidence="2">Siphon/mantle</tissue>
    </source>
</reference>
<evidence type="ECO:0000313" key="2">
    <source>
        <dbReference type="EMBL" id="WAR17637.1"/>
    </source>
</evidence>
<proteinExistence type="predicted"/>
<dbReference type="EMBL" id="CP111021">
    <property type="protein sequence ID" value="WAR17637.1"/>
    <property type="molecule type" value="Genomic_DNA"/>
</dbReference>
<evidence type="ECO:0000313" key="3">
    <source>
        <dbReference type="Proteomes" id="UP001164746"/>
    </source>
</evidence>
<gene>
    <name evidence="2" type="ORF">MAR_032231</name>
</gene>
<feature type="compositionally biased region" description="Basic and acidic residues" evidence="1">
    <location>
        <begin position="196"/>
        <end position="210"/>
    </location>
</feature>
<organism evidence="2 3">
    <name type="scientific">Mya arenaria</name>
    <name type="common">Soft-shell clam</name>
    <dbReference type="NCBI Taxonomy" id="6604"/>
    <lineage>
        <taxon>Eukaryota</taxon>
        <taxon>Metazoa</taxon>
        <taxon>Spiralia</taxon>
        <taxon>Lophotrochozoa</taxon>
        <taxon>Mollusca</taxon>
        <taxon>Bivalvia</taxon>
        <taxon>Autobranchia</taxon>
        <taxon>Heteroconchia</taxon>
        <taxon>Euheterodonta</taxon>
        <taxon>Imparidentia</taxon>
        <taxon>Neoheterodontei</taxon>
        <taxon>Myida</taxon>
        <taxon>Myoidea</taxon>
        <taxon>Myidae</taxon>
        <taxon>Mya</taxon>
    </lineage>
</organism>